<sequence>MKLIIRFRVLKAKPRHMIEEFGECNKRATGIPMQARCLSLLLKDQISGENHLKKNSSASAQSSLRLQKWQETIALMRERALRRKEAQKRLEEESLENMDQFIFRGMRDRRIVREDLATVLNDPSKLKHWLTEKSASKPREPAEKLIGLLRQGLKIGYSLSGKNSSNFDDKTLKIASPRFLSVVPDGEESKNETVELLSPSIFSMHDKGQGIEKLMSLPNLMKGLSGQDHQKWMDFIMEAAGVVDEVDKLETEMKDPKTTANLRKRYETESRSKDGTPLYFTRDNVTQMFGSFEDRKIEAYLSLANSLSKDQVKELNRTGYVMMTRKQLHLIYGPKSPYNNSKALARLSRFRNASHMEQHLIEDIHHAAQLRSFELRQKDVLMPISFMPVILNGTPVSEAIVLSPIIFSPLILSPSLLGPLILSPTIFTPVILAPRTFSPIILSPLAFVPFVLSPVTFHPLILSPGVFVPVILTPVTLSPFILSPQVFSPFVLSPLVLSPLILNPNVGSPLVLSPIIFSPQALGALILSPYALSPVIQSKLIAYNVVLSPSWLSK</sequence>
<comment type="caution">
    <text evidence="2">The sequence shown here is derived from an EMBL/GenBank/DDBJ whole genome shotgun (WGS) entry which is preliminary data.</text>
</comment>
<protein>
    <submittedName>
        <fullName evidence="2">Moulting cycle domain-containing protein</fullName>
    </submittedName>
</protein>
<dbReference type="PANTHER" id="PTHR21523:SF37">
    <property type="entry name" value="MLT-TEN (MLT-10) RELATED"/>
    <property type="match status" value="1"/>
</dbReference>
<keyword evidence="3" id="KW-1185">Reference proteome</keyword>
<dbReference type="AlphaFoldDB" id="A0AAD4MR48"/>
<keyword evidence="1" id="KW-0812">Transmembrane</keyword>
<feature type="transmembrane region" description="Helical" evidence="1">
    <location>
        <begin position="440"/>
        <end position="461"/>
    </location>
</feature>
<gene>
    <name evidence="2" type="ORF">DdX_16343</name>
</gene>
<reference evidence="2" key="1">
    <citation type="submission" date="2022-01" db="EMBL/GenBank/DDBJ databases">
        <title>Genome Sequence Resource for Two Populations of Ditylenchus destructor, the Migratory Endoparasitic Phytonematode.</title>
        <authorList>
            <person name="Zhang H."/>
            <person name="Lin R."/>
            <person name="Xie B."/>
        </authorList>
    </citation>
    <scope>NUCLEOTIDE SEQUENCE</scope>
    <source>
        <strain evidence="2">BazhouSP</strain>
    </source>
</reference>
<dbReference type="EMBL" id="JAKKPZ010000128">
    <property type="protein sequence ID" value="KAI1701039.1"/>
    <property type="molecule type" value="Genomic_DNA"/>
</dbReference>
<proteinExistence type="predicted"/>
<evidence type="ECO:0000256" key="1">
    <source>
        <dbReference type="SAM" id="Phobius"/>
    </source>
</evidence>
<organism evidence="2 3">
    <name type="scientific">Ditylenchus destructor</name>
    <dbReference type="NCBI Taxonomy" id="166010"/>
    <lineage>
        <taxon>Eukaryota</taxon>
        <taxon>Metazoa</taxon>
        <taxon>Ecdysozoa</taxon>
        <taxon>Nematoda</taxon>
        <taxon>Chromadorea</taxon>
        <taxon>Rhabditida</taxon>
        <taxon>Tylenchina</taxon>
        <taxon>Tylenchomorpha</taxon>
        <taxon>Sphaerularioidea</taxon>
        <taxon>Anguinidae</taxon>
        <taxon>Anguininae</taxon>
        <taxon>Ditylenchus</taxon>
    </lineage>
</organism>
<evidence type="ECO:0000313" key="3">
    <source>
        <dbReference type="Proteomes" id="UP001201812"/>
    </source>
</evidence>
<dbReference type="InterPro" id="IPR006954">
    <property type="entry name" value="Mlt-10-like"/>
</dbReference>
<evidence type="ECO:0000313" key="2">
    <source>
        <dbReference type="EMBL" id="KAI1701039.1"/>
    </source>
</evidence>
<name>A0AAD4MR48_9BILA</name>
<dbReference type="PANTHER" id="PTHR21523">
    <property type="match status" value="1"/>
</dbReference>
<keyword evidence="1" id="KW-0472">Membrane</keyword>
<dbReference type="Proteomes" id="UP001201812">
    <property type="component" value="Unassembled WGS sequence"/>
</dbReference>
<accession>A0AAD4MR48</accession>
<feature type="transmembrane region" description="Helical" evidence="1">
    <location>
        <begin position="481"/>
        <end position="502"/>
    </location>
</feature>
<feature type="transmembrane region" description="Helical" evidence="1">
    <location>
        <begin position="411"/>
        <end position="433"/>
    </location>
</feature>
<feature type="transmembrane region" description="Helical" evidence="1">
    <location>
        <begin position="509"/>
        <end position="532"/>
    </location>
</feature>
<keyword evidence="1" id="KW-1133">Transmembrane helix</keyword>
<dbReference type="Pfam" id="PF04870">
    <property type="entry name" value="Moulting_cycle"/>
    <property type="match status" value="1"/>
</dbReference>